<sequence length="113" mass="12573">MASLFHPGVAYILNDAPRPNCAAMATEAAWAFVFGRCVWDDAVVTHVREVQPGYLTYHLKVVVRGRRATDGAREGHFGDCAVVDERGRCMLLQRSADAAFFAWYDGLLKPDRT</sequence>
<proteinExistence type="predicted"/>
<evidence type="ECO:0000313" key="1">
    <source>
        <dbReference type="EMBL" id="CAD9116720.1"/>
    </source>
</evidence>
<dbReference type="EMBL" id="HBGF01022884">
    <property type="protein sequence ID" value="CAD9116720.1"/>
    <property type="molecule type" value="Transcribed_RNA"/>
</dbReference>
<protein>
    <submittedName>
        <fullName evidence="1">Uncharacterized protein</fullName>
    </submittedName>
</protein>
<accession>A0A7S1M0S2</accession>
<organism evidence="1">
    <name type="scientific">Neobodo designis</name>
    <name type="common">Flagellated protozoan</name>
    <name type="synonym">Bodo designis</name>
    <dbReference type="NCBI Taxonomy" id="312471"/>
    <lineage>
        <taxon>Eukaryota</taxon>
        <taxon>Discoba</taxon>
        <taxon>Euglenozoa</taxon>
        <taxon>Kinetoplastea</taxon>
        <taxon>Metakinetoplastina</taxon>
        <taxon>Neobodonida</taxon>
        <taxon>Neobodo</taxon>
    </lineage>
</organism>
<name>A0A7S1M0S2_NEODS</name>
<dbReference type="AlphaFoldDB" id="A0A7S1M0S2"/>
<reference evidence="1" key="1">
    <citation type="submission" date="2021-01" db="EMBL/GenBank/DDBJ databases">
        <authorList>
            <person name="Corre E."/>
            <person name="Pelletier E."/>
            <person name="Niang G."/>
            <person name="Scheremetjew M."/>
            <person name="Finn R."/>
            <person name="Kale V."/>
            <person name="Holt S."/>
            <person name="Cochrane G."/>
            <person name="Meng A."/>
            <person name="Brown T."/>
            <person name="Cohen L."/>
        </authorList>
    </citation>
    <scope>NUCLEOTIDE SEQUENCE</scope>
    <source>
        <strain evidence="1">CCAP 1951/1</strain>
    </source>
</reference>
<gene>
    <name evidence="1" type="ORF">NDES1114_LOCUS15112</name>
</gene>